<keyword evidence="2" id="KW-0012">Acyltransferase</keyword>
<name>A0A0G4PE74_PENC3</name>
<dbReference type="PROSITE" id="PS51186">
    <property type="entry name" value="GNAT"/>
    <property type="match status" value="1"/>
</dbReference>
<reference evidence="2 3" key="1">
    <citation type="journal article" date="2014" name="Nat. Commun.">
        <title>Multiple recent horizontal transfers of a large genomic region in cheese making fungi.</title>
        <authorList>
            <person name="Cheeseman K."/>
            <person name="Ropars J."/>
            <person name="Renault P."/>
            <person name="Dupont J."/>
            <person name="Gouzy J."/>
            <person name="Branca A."/>
            <person name="Abraham A.L."/>
            <person name="Ceppi M."/>
            <person name="Conseiller E."/>
            <person name="Debuchy R."/>
            <person name="Malagnac F."/>
            <person name="Goarin A."/>
            <person name="Silar P."/>
            <person name="Lacoste S."/>
            <person name="Sallet E."/>
            <person name="Bensimon A."/>
            <person name="Giraud T."/>
            <person name="Brygoo Y."/>
        </authorList>
    </citation>
    <scope>NUCLEOTIDE SEQUENCE [LARGE SCALE GENOMIC DNA]</scope>
    <source>
        <strain evidence="3">FM 013</strain>
    </source>
</reference>
<protein>
    <submittedName>
        <fullName evidence="2">Acyl-CoA N-acyltransferase</fullName>
    </submittedName>
</protein>
<gene>
    <name evidence="2" type="ORF">PCAMFM013_S012g000250</name>
</gene>
<feature type="domain" description="N-acetyltransferase" evidence="1">
    <location>
        <begin position="3"/>
        <end position="203"/>
    </location>
</feature>
<keyword evidence="3" id="KW-1185">Reference proteome</keyword>
<evidence type="ECO:0000259" key="1">
    <source>
        <dbReference type="PROSITE" id="PS51186"/>
    </source>
</evidence>
<dbReference type="Pfam" id="PF13508">
    <property type="entry name" value="Acetyltransf_7"/>
    <property type="match status" value="1"/>
</dbReference>
<dbReference type="SUPFAM" id="SSF55729">
    <property type="entry name" value="Acyl-CoA N-acyltransferases (Nat)"/>
    <property type="match status" value="1"/>
</dbReference>
<dbReference type="Gene3D" id="3.40.630.30">
    <property type="match status" value="1"/>
</dbReference>
<dbReference type="InterPro" id="IPR016181">
    <property type="entry name" value="Acyl_CoA_acyltransferase"/>
</dbReference>
<dbReference type="AlphaFoldDB" id="A0A0G4PE74"/>
<evidence type="ECO:0000313" key="3">
    <source>
        <dbReference type="Proteomes" id="UP000053732"/>
    </source>
</evidence>
<dbReference type="PANTHER" id="PTHR42791:SF17">
    <property type="entry name" value="ACETYLTRANSFERASE, GNAT FAMILY FAMILY (AFU_ORTHOLOGUE AFUA_8G05690)"/>
    <property type="match status" value="1"/>
</dbReference>
<dbReference type="GO" id="GO:0016747">
    <property type="term" value="F:acyltransferase activity, transferring groups other than amino-acyl groups"/>
    <property type="evidence" value="ECO:0007669"/>
    <property type="project" value="InterPro"/>
</dbReference>
<dbReference type="CDD" id="cd04301">
    <property type="entry name" value="NAT_SF"/>
    <property type="match status" value="1"/>
</dbReference>
<organism evidence="2 3">
    <name type="scientific">Penicillium camemberti (strain FM 013)</name>
    <dbReference type="NCBI Taxonomy" id="1429867"/>
    <lineage>
        <taxon>Eukaryota</taxon>
        <taxon>Fungi</taxon>
        <taxon>Dikarya</taxon>
        <taxon>Ascomycota</taxon>
        <taxon>Pezizomycotina</taxon>
        <taxon>Eurotiomycetes</taxon>
        <taxon>Eurotiomycetidae</taxon>
        <taxon>Eurotiales</taxon>
        <taxon>Aspergillaceae</taxon>
        <taxon>Penicillium</taxon>
    </lineage>
</organism>
<dbReference type="STRING" id="1429867.A0A0G4PE74"/>
<dbReference type="EMBL" id="HG793145">
    <property type="protein sequence ID" value="CRL24640.1"/>
    <property type="molecule type" value="Genomic_DNA"/>
</dbReference>
<keyword evidence="2" id="KW-0808">Transferase</keyword>
<dbReference type="Proteomes" id="UP000053732">
    <property type="component" value="Unassembled WGS sequence"/>
</dbReference>
<proteinExistence type="predicted"/>
<dbReference type="InterPro" id="IPR052523">
    <property type="entry name" value="Trichothecene_AcTrans"/>
</dbReference>
<dbReference type="InterPro" id="IPR000182">
    <property type="entry name" value="GNAT_dom"/>
</dbReference>
<sequence length="208" mass="23368">MSLEIHPASPTDAPGLTQVFYASFRSDLDKTMFPKTPDVTEWWEKYLSDVITGSIAGETNDILLKVTEGSESGGIVAFAKWKRPVPAADRDQPQENIVWPASSDKELCDRFFHGMEARHEKWMGDRPHYYLDMLGVHPSQQGKGLGSKLLKWGLARADAEGVEVYLSASPAGRPLYLKYGFREVDTFEPYPDYVQVAMIRSPNGQQKL</sequence>
<evidence type="ECO:0000313" key="2">
    <source>
        <dbReference type="EMBL" id="CRL24640.1"/>
    </source>
</evidence>
<accession>A0A0G4PE74</accession>
<dbReference type="PANTHER" id="PTHR42791">
    <property type="entry name" value="GNAT FAMILY ACETYLTRANSFERASE"/>
    <property type="match status" value="1"/>
</dbReference>